<proteinExistence type="predicted"/>
<gene>
    <name evidence="3" type="ORF">MYMAC_000497</name>
</gene>
<keyword evidence="4" id="KW-1185">Reference proteome</keyword>
<feature type="chain" id="PRO_5012693421" description="ICE-like protease" evidence="2">
    <location>
        <begin position="23"/>
        <end position="504"/>
    </location>
</feature>
<dbReference type="AlphaFoldDB" id="A0A250JM02"/>
<dbReference type="NCBIfam" id="NF047436">
    <property type="entry name" value="LA_2272_repeat"/>
    <property type="match status" value="1"/>
</dbReference>
<reference evidence="3 4" key="1">
    <citation type="submission" date="2017-06" db="EMBL/GenBank/DDBJ databases">
        <title>Sequencing and comparative analysis of myxobacterial genomes.</title>
        <authorList>
            <person name="Rupp O."/>
            <person name="Goesmann A."/>
            <person name="Sogaard-Andersen L."/>
        </authorList>
    </citation>
    <scope>NUCLEOTIDE SEQUENCE [LARGE SCALE GENOMIC DNA]</scope>
    <source>
        <strain evidence="3 4">DSM 14697</strain>
    </source>
</reference>
<evidence type="ECO:0000256" key="2">
    <source>
        <dbReference type="SAM" id="SignalP"/>
    </source>
</evidence>
<feature type="compositionally biased region" description="Polar residues" evidence="1">
    <location>
        <begin position="75"/>
        <end position="89"/>
    </location>
</feature>
<dbReference type="EMBL" id="CP022203">
    <property type="protein sequence ID" value="ATB44914.1"/>
    <property type="molecule type" value="Genomic_DNA"/>
</dbReference>
<keyword evidence="2" id="KW-0732">Signal</keyword>
<name>A0A250JM02_9BACT</name>
<organism evidence="3 4">
    <name type="scientific">Corallococcus macrosporus DSM 14697</name>
    <dbReference type="NCBI Taxonomy" id="1189310"/>
    <lineage>
        <taxon>Bacteria</taxon>
        <taxon>Pseudomonadati</taxon>
        <taxon>Myxococcota</taxon>
        <taxon>Myxococcia</taxon>
        <taxon>Myxococcales</taxon>
        <taxon>Cystobacterineae</taxon>
        <taxon>Myxococcaceae</taxon>
        <taxon>Corallococcus</taxon>
    </lineage>
</organism>
<feature type="region of interest" description="Disordered" evidence="1">
    <location>
        <begin position="56"/>
        <end position="92"/>
    </location>
</feature>
<sequence>MNRKVSVCAGMMVAVAAFSASAEEAAEETSVDGPGVPRELSVPPLVAVAEQPVVHTGAPSKGAATGADAKADATVANTSPRSAEPSASTADAAVGGEVRAAASAQDPAGTKAEADEVHIPFSLTLVPGLSTSGFHTGNVVNNVSIGLVTTHAKRVDGVAMSLAGNWVGDGGLSGAQLTVGVNVSRGPVNGSQFSVGANIAGTSLLGLQSTVGVNVVRGDAEGAQLAVGGNIASGAVNGAQLGVGVNIAGKGLVGAQLGVGANIASGRVHGLQAAAGLNVAGQMTGLQMSSGVSYARELSGAQLSIINVGGVVDGAQVGIVNIASSVSGAQVGILNMARELDGEAVGILSLVGGGQARLQAWASDVALTNVGVKLGGRHIYSLFTVGYSPAIDEDRRRFVMGAGLGGHIPVGRFFVDLDAVGSTIHTKRLFEDSHHILAQLRLTAGWQVAKHFAVFGGVSANTLVTWDGSDRWEELGIGPQWRSVSDEGRTTVRMWPGLLAGVQI</sequence>
<accession>A0A250JM02</accession>
<feature type="signal peptide" evidence="2">
    <location>
        <begin position="1"/>
        <end position="22"/>
    </location>
</feature>
<evidence type="ECO:0008006" key="5">
    <source>
        <dbReference type="Google" id="ProtNLM"/>
    </source>
</evidence>
<dbReference type="OrthoDB" id="5505971at2"/>
<evidence type="ECO:0000256" key="1">
    <source>
        <dbReference type="SAM" id="MobiDB-lite"/>
    </source>
</evidence>
<feature type="compositionally biased region" description="Low complexity" evidence="1">
    <location>
        <begin position="61"/>
        <end position="74"/>
    </location>
</feature>
<dbReference type="RefSeq" id="WP_095956894.1">
    <property type="nucleotide sequence ID" value="NZ_CP022203.1"/>
</dbReference>
<evidence type="ECO:0000313" key="4">
    <source>
        <dbReference type="Proteomes" id="UP000217343"/>
    </source>
</evidence>
<protein>
    <recommendedName>
        <fullName evidence="5">ICE-like protease</fullName>
    </recommendedName>
</protein>
<evidence type="ECO:0000313" key="3">
    <source>
        <dbReference type="EMBL" id="ATB44914.1"/>
    </source>
</evidence>
<dbReference type="Proteomes" id="UP000217343">
    <property type="component" value="Chromosome"/>
</dbReference>
<dbReference type="KEGG" id="mmas:MYMAC_000497"/>
<dbReference type="InterPro" id="IPR058093">
    <property type="entry name" value="LA_2272-like"/>
</dbReference>